<comment type="caution">
    <text evidence="1">The sequence shown here is derived from an EMBL/GenBank/DDBJ whole genome shotgun (WGS) entry which is preliminary data.</text>
</comment>
<dbReference type="EMBL" id="MFJA01000049">
    <property type="protein sequence ID" value="OGG02829.1"/>
    <property type="molecule type" value="Genomic_DNA"/>
</dbReference>
<sequence length="159" mass="18710">MDIDYMKGLIKGKVAEMIFQEMFKQTGKFLIIPTGYEYNLPELAQYQNNLQNQNVISSIRTEPDFLLLTHGKNNERQAYFVEVKYREEINPIDLIEISKKLLEHWNPCWLFVASGDGFYFSPCHAVINSQGKIEKLTENWVKKEIQDKGLKVLEEYIRK</sequence>
<gene>
    <name evidence="1" type="ORF">A2W14_02630</name>
</gene>
<name>A0A1F5YRL9_9BACT</name>
<organism evidence="1 2">
    <name type="scientific">Candidatus Gottesmanbacteria bacterium RBG_16_37_8</name>
    <dbReference type="NCBI Taxonomy" id="1798371"/>
    <lineage>
        <taxon>Bacteria</taxon>
        <taxon>Candidatus Gottesmaniibacteriota</taxon>
    </lineage>
</organism>
<accession>A0A1F5YRL9</accession>
<dbReference type="STRING" id="1798371.A2W14_02630"/>
<evidence type="ECO:0000313" key="2">
    <source>
        <dbReference type="Proteomes" id="UP000176665"/>
    </source>
</evidence>
<dbReference type="AlphaFoldDB" id="A0A1F5YRL9"/>
<evidence type="ECO:0000313" key="1">
    <source>
        <dbReference type="EMBL" id="OGG02829.1"/>
    </source>
</evidence>
<dbReference type="Proteomes" id="UP000176665">
    <property type="component" value="Unassembled WGS sequence"/>
</dbReference>
<proteinExistence type="predicted"/>
<reference evidence="1 2" key="1">
    <citation type="journal article" date="2016" name="Nat. Commun.">
        <title>Thousands of microbial genomes shed light on interconnected biogeochemical processes in an aquifer system.</title>
        <authorList>
            <person name="Anantharaman K."/>
            <person name="Brown C.T."/>
            <person name="Hug L.A."/>
            <person name="Sharon I."/>
            <person name="Castelle C.J."/>
            <person name="Probst A.J."/>
            <person name="Thomas B.C."/>
            <person name="Singh A."/>
            <person name="Wilkins M.J."/>
            <person name="Karaoz U."/>
            <person name="Brodie E.L."/>
            <person name="Williams K.H."/>
            <person name="Hubbard S.S."/>
            <person name="Banfield J.F."/>
        </authorList>
    </citation>
    <scope>NUCLEOTIDE SEQUENCE [LARGE SCALE GENOMIC DNA]</scope>
</reference>
<protein>
    <submittedName>
        <fullName evidence="1">Uncharacterized protein</fullName>
    </submittedName>
</protein>